<dbReference type="SUPFAM" id="SSF54695">
    <property type="entry name" value="POZ domain"/>
    <property type="match status" value="1"/>
</dbReference>
<dbReference type="Pfam" id="PF00651">
    <property type="entry name" value="BTB"/>
    <property type="match status" value="1"/>
</dbReference>
<dbReference type="Gene3D" id="3.30.710.10">
    <property type="entry name" value="Potassium Channel Kv1.1, Chain A"/>
    <property type="match status" value="1"/>
</dbReference>
<reference evidence="2 3" key="1">
    <citation type="submission" date="2020-11" db="EMBL/GenBank/DDBJ databases">
        <authorList>
            <person name="Wallbank WR R."/>
            <person name="Pardo Diaz C."/>
            <person name="Kozak K."/>
            <person name="Martin S."/>
            <person name="Jiggins C."/>
            <person name="Moest M."/>
            <person name="Warren A I."/>
            <person name="Generalovic N T."/>
            <person name="Byers J.R.P. K."/>
            <person name="Montejo-Kovacevich G."/>
            <person name="Yen C E."/>
        </authorList>
    </citation>
    <scope>NUCLEOTIDE SEQUENCE [LARGE SCALE GENOMIC DNA]</scope>
</reference>
<dbReference type="InterPro" id="IPR011333">
    <property type="entry name" value="SKP1/BTB/POZ_sf"/>
</dbReference>
<dbReference type="EMBL" id="LR899011">
    <property type="protein sequence ID" value="CAD7086349.1"/>
    <property type="molecule type" value="Genomic_DNA"/>
</dbReference>
<dbReference type="OrthoDB" id="10594413at2759"/>
<evidence type="ECO:0000313" key="3">
    <source>
        <dbReference type="Proteomes" id="UP000594454"/>
    </source>
</evidence>
<proteinExistence type="predicted"/>
<evidence type="ECO:0000313" key="2">
    <source>
        <dbReference type="EMBL" id="CAD7086349.1"/>
    </source>
</evidence>
<evidence type="ECO:0000259" key="1">
    <source>
        <dbReference type="PROSITE" id="PS50097"/>
    </source>
</evidence>
<dbReference type="InParanoid" id="A0A7R8USQ2"/>
<feature type="domain" description="BTB" evidence="1">
    <location>
        <begin position="135"/>
        <end position="200"/>
    </location>
</feature>
<keyword evidence="3" id="KW-1185">Reference proteome</keyword>
<dbReference type="SUPFAM" id="SSF49599">
    <property type="entry name" value="TRAF domain-like"/>
    <property type="match status" value="1"/>
</dbReference>
<dbReference type="AlphaFoldDB" id="A0A7R8USQ2"/>
<dbReference type="InterPro" id="IPR000210">
    <property type="entry name" value="BTB/POZ_dom"/>
</dbReference>
<name>A0A7R8USQ2_HERIL</name>
<accession>A0A7R8USQ2</accession>
<sequence>MRGSLRVYPRGHSNADKNWLTLYFGLESKDVDIFTTIEVNVLTLEGNQVVAALTQEYQLIFSPDFMWATTEVAPTEVVLDSSQGFLLPNGALHIGLALSTHATEIPNRRLTKVLDQPISSRLRKKINQNTSKEDHDVEFLVGRRHYVAHRAVLVCSATFRALLSGACNSSEAFIKLPNVRPETFEELLIDCYVGSTRFCKKCFMYRAAANVACCRAANWRHRV</sequence>
<gene>
    <name evidence="2" type="ORF">HERILL_LOCUS9128</name>
</gene>
<dbReference type="Proteomes" id="UP000594454">
    <property type="component" value="Chromosome 3"/>
</dbReference>
<dbReference type="PROSITE" id="PS50097">
    <property type="entry name" value="BTB"/>
    <property type="match status" value="1"/>
</dbReference>
<organism evidence="2 3">
    <name type="scientific">Hermetia illucens</name>
    <name type="common">Black soldier fly</name>
    <dbReference type="NCBI Taxonomy" id="343691"/>
    <lineage>
        <taxon>Eukaryota</taxon>
        <taxon>Metazoa</taxon>
        <taxon>Ecdysozoa</taxon>
        <taxon>Arthropoda</taxon>
        <taxon>Hexapoda</taxon>
        <taxon>Insecta</taxon>
        <taxon>Pterygota</taxon>
        <taxon>Neoptera</taxon>
        <taxon>Endopterygota</taxon>
        <taxon>Diptera</taxon>
        <taxon>Brachycera</taxon>
        <taxon>Stratiomyomorpha</taxon>
        <taxon>Stratiomyidae</taxon>
        <taxon>Hermetiinae</taxon>
        <taxon>Hermetia</taxon>
    </lineage>
</organism>
<protein>
    <recommendedName>
        <fullName evidence="1">BTB domain-containing protein</fullName>
    </recommendedName>
</protein>